<name>A0A3S4X712_SERRU</name>
<dbReference type="PROSITE" id="PS50283">
    <property type="entry name" value="NA_SOLUT_SYMP_3"/>
    <property type="match status" value="1"/>
</dbReference>
<feature type="transmembrane region" description="Helical" evidence="12">
    <location>
        <begin position="404"/>
        <end position="425"/>
    </location>
</feature>
<dbReference type="EMBL" id="LR134493">
    <property type="protein sequence ID" value="VEI72475.1"/>
    <property type="molecule type" value="Genomic_DNA"/>
</dbReference>
<protein>
    <submittedName>
        <fullName evidence="14">Na(+)/glucose symporter</fullName>
    </submittedName>
    <submittedName>
        <fullName evidence="13">Sodium:solute symporter</fullName>
    </submittedName>
</protein>
<dbReference type="InterPro" id="IPR038377">
    <property type="entry name" value="Na/Glc_symporter_sf"/>
</dbReference>
<feature type="transmembrane region" description="Helical" evidence="12">
    <location>
        <begin position="431"/>
        <end position="449"/>
    </location>
</feature>
<reference evidence="13 16" key="2">
    <citation type="submission" date="2020-11" db="EMBL/GenBank/DDBJ databases">
        <title>Enhanced detection system for hospital associated transmission using whole genome sequencing surveillance.</title>
        <authorList>
            <person name="Harrison L.H."/>
            <person name="Van Tyne D."/>
            <person name="Marsh J.W."/>
            <person name="Griffith M.P."/>
            <person name="Snyder D.J."/>
            <person name="Cooper V.S."/>
            <person name="Mustapha M."/>
        </authorList>
    </citation>
    <scope>NUCLEOTIDE SEQUENCE [LARGE SCALE GENOMIC DNA]</scope>
    <source>
        <strain evidence="13 16">SER00230</strain>
    </source>
</reference>
<evidence type="ECO:0000256" key="8">
    <source>
        <dbReference type="ARBA" id="ARBA00023053"/>
    </source>
</evidence>
<dbReference type="RefSeq" id="WP_126533413.1">
    <property type="nucleotide sequence ID" value="NZ_JADULK010000001.1"/>
</dbReference>
<evidence type="ECO:0000256" key="7">
    <source>
        <dbReference type="ARBA" id="ARBA00022989"/>
    </source>
</evidence>
<keyword evidence="5 12" id="KW-0812">Transmembrane</keyword>
<comment type="similarity">
    <text evidence="2 11">Belongs to the sodium:solute symporter (SSF) (TC 2.A.21) family.</text>
</comment>
<dbReference type="PROSITE" id="PS00456">
    <property type="entry name" value="NA_SOLUT_SYMP_1"/>
    <property type="match status" value="1"/>
</dbReference>
<evidence type="ECO:0000256" key="10">
    <source>
        <dbReference type="ARBA" id="ARBA00023201"/>
    </source>
</evidence>
<dbReference type="InterPro" id="IPR050277">
    <property type="entry name" value="Sodium:Solute_Symporter"/>
</dbReference>
<keyword evidence="6" id="KW-0769">Symport</keyword>
<evidence type="ECO:0000256" key="11">
    <source>
        <dbReference type="RuleBase" id="RU362091"/>
    </source>
</evidence>
<keyword evidence="10" id="KW-0739">Sodium transport</keyword>
<feature type="transmembrane region" description="Helical" evidence="12">
    <location>
        <begin position="259"/>
        <end position="283"/>
    </location>
</feature>
<keyword evidence="16" id="KW-1185">Reference proteome</keyword>
<feature type="transmembrane region" description="Helical" evidence="12">
    <location>
        <begin position="303"/>
        <end position="333"/>
    </location>
</feature>
<organism evidence="14 15">
    <name type="scientific">Serratia rubidaea</name>
    <name type="common">Serratia marinorubra</name>
    <dbReference type="NCBI Taxonomy" id="61652"/>
    <lineage>
        <taxon>Bacteria</taxon>
        <taxon>Pseudomonadati</taxon>
        <taxon>Pseudomonadota</taxon>
        <taxon>Gammaproteobacteria</taxon>
        <taxon>Enterobacterales</taxon>
        <taxon>Yersiniaceae</taxon>
        <taxon>Serratia</taxon>
    </lineage>
</organism>
<evidence type="ECO:0000256" key="6">
    <source>
        <dbReference type="ARBA" id="ARBA00022847"/>
    </source>
</evidence>
<evidence type="ECO:0000256" key="1">
    <source>
        <dbReference type="ARBA" id="ARBA00004141"/>
    </source>
</evidence>
<dbReference type="Proteomes" id="UP000624159">
    <property type="component" value="Unassembled WGS sequence"/>
</dbReference>
<proteinExistence type="inferred from homology"/>
<feature type="transmembrane region" description="Helical" evidence="12">
    <location>
        <begin position="43"/>
        <end position="66"/>
    </location>
</feature>
<feature type="transmembrane region" description="Helical" evidence="12">
    <location>
        <begin position="379"/>
        <end position="397"/>
    </location>
</feature>
<feature type="transmembrane region" description="Helical" evidence="12">
    <location>
        <begin position="177"/>
        <end position="196"/>
    </location>
</feature>
<dbReference type="Proteomes" id="UP000281904">
    <property type="component" value="Chromosome"/>
</dbReference>
<evidence type="ECO:0000313" key="13">
    <source>
        <dbReference type="EMBL" id="MBH1928477.1"/>
    </source>
</evidence>
<dbReference type="Gene3D" id="1.20.1730.10">
    <property type="entry name" value="Sodium/glucose cotransporter"/>
    <property type="match status" value="1"/>
</dbReference>
<dbReference type="AlphaFoldDB" id="A0A3S4X712"/>
<keyword evidence="8" id="KW-0915">Sodium</keyword>
<feature type="transmembrane region" description="Helical" evidence="12">
    <location>
        <begin position="143"/>
        <end position="165"/>
    </location>
</feature>
<dbReference type="EMBL" id="JADULK010000001">
    <property type="protein sequence ID" value="MBH1928477.1"/>
    <property type="molecule type" value="Genomic_DNA"/>
</dbReference>
<keyword evidence="4" id="KW-1003">Cell membrane</keyword>
<evidence type="ECO:0000256" key="9">
    <source>
        <dbReference type="ARBA" id="ARBA00023136"/>
    </source>
</evidence>
<evidence type="ECO:0000256" key="2">
    <source>
        <dbReference type="ARBA" id="ARBA00006434"/>
    </source>
</evidence>
<dbReference type="GO" id="GO:0046942">
    <property type="term" value="P:carboxylic acid transport"/>
    <property type="evidence" value="ECO:0007669"/>
    <property type="project" value="UniProtKB-ARBA"/>
</dbReference>
<gene>
    <name evidence="14" type="primary">sglT_2</name>
    <name evidence="13" type="ORF">I5U13_02190</name>
    <name evidence="14" type="ORF">NCTC10036_04706</name>
</gene>
<dbReference type="Pfam" id="PF00474">
    <property type="entry name" value="SSF"/>
    <property type="match status" value="1"/>
</dbReference>
<dbReference type="GO" id="GO:0006814">
    <property type="term" value="P:sodium ion transport"/>
    <property type="evidence" value="ECO:0007669"/>
    <property type="project" value="UniProtKB-KW"/>
</dbReference>
<dbReference type="InterPro" id="IPR001734">
    <property type="entry name" value="Na/solute_symporter"/>
</dbReference>
<keyword evidence="9 12" id="KW-0472">Membrane</keyword>
<accession>A0A3S4X712</accession>
<keyword evidence="10" id="KW-0406">Ion transport</keyword>
<dbReference type="CDD" id="cd11479">
    <property type="entry name" value="SLC5sbd_u3"/>
    <property type="match status" value="1"/>
</dbReference>
<evidence type="ECO:0000256" key="4">
    <source>
        <dbReference type="ARBA" id="ARBA00022475"/>
    </source>
</evidence>
<evidence type="ECO:0000256" key="12">
    <source>
        <dbReference type="SAM" id="Phobius"/>
    </source>
</evidence>
<dbReference type="GO" id="GO:0015293">
    <property type="term" value="F:symporter activity"/>
    <property type="evidence" value="ECO:0007669"/>
    <property type="project" value="UniProtKB-KW"/>
</dbReference>
<sequence>MNLDLLTIAIYFLVIGAVGWLGIRKAATKEDYLVAGRNLGPGLYLGTLSAVVLGGASTIGSVKLGYSYGISGVWLCASLGAGIVVLSTLLAKPLLQLKVYTVSQVFARRYHPAARVTSAVIMLAYDLMVAVTSAIAIGSVMQVMFGLSLVTAILLGGGVVVLYSTLGGMWSLTLTDIIQFIIMTVGMMLVLLPMSIGKAGGWQAFSQRLPDSYYQLSSIGGDTIILFFMIYFFGILIGQDIWQRVFTARSPTVARYAGLGAGIYCVLYGVCGALIGMAGKIVLPSLTNADSAFAAITQAVLPAGVSGLVAAAALAALMSTASACLLASATITLEDVLPVIRRRPASGLRSGRWITLLMGVLMLGLALLVHDVLAALTLAYNLLVGGMLVPLVGAVFWPRATSTGAIASMLAGSLTAIGFMCYQGIQANSPIYGGLIAGALAFVIGSLATRPQTAAPQALWSK</sequence>
<dbReference type="PANTHER" id="PTHR48086">
    <property type="entry name" value="SODIUM/PROLINE SYMPORTER-RELATED"/>
    <property type="match status" value="1"/>
</dbReference>
<dbReference type="GO" id="GO:0005886">
    <property type="term" value="C:plasma membrane"/>
    <property type="evidence" value="ECO:0007669"/>
    <property type="project" value="TreeGrafter"/>
</dbReference>
<dbReference type="InterPro" id="IPR018212">
    <property type="entry name" value="Na/solute_symporter_CS"/>
</dbReference>
<keyword evidence="7 12" id="KW-1133">Transmembrane helix</keyword>
<keyword evidence="3" id="KW-0813">Transport</keyword>
<feature type="transmembrane region" description="Helical" evidence="12">
    <location>
        <begin position="6"/>
        <end position="23"/>
    </location>
</feature>
<dbReference type="PROSITE" id="PS00457">
    <property type="entry name" value="NA_SOLUT_SYMP_2"/>
    <property type="match status" value="1"/>
</dbReference>
<evidence type="ECO:0000313" key="16">
    <source>
        <dbReference type="Proteomes" id="UP000624159"/>
    </source>
</evidence>
<feature type="transmembrane region" description="Helical" evidence="12">
    <location>
        <begin position="116"/>
        <end position="137"/>
    </location>
</feature>
<feature type="transmembrane region" description="Helical" evidence="12">
    <location>
        <begin position="353"/>
        <end position="373"/>
    </location>
</feature>
<evidence type="ECO:0000313" key="15">
    <source>
        <dbReference type="Proteomes" id="UP000281904"/>
    </source>
</evidence>
<reference evidence="14 15" key="1">
    <citation type="submission" date="2018-12" db="EMBL/GenBank/DDBJ databases">
        <authorList>
            <consortium name="Pathogen Informatics"/>
        </authorList>
    </citation>
    <scope>NUCLEOTIDE SEQUENCE [LARGE SCALE GENOMIC DNA]</scope>
    <source>
        <strain evidence="14 15">NCTC10036</strain>
    </source>
</reference>
<dbReference type="PANTHER" id="PTHR48086:SF7">
    <property type="entry name" value="SODIUM-SOLUTE SYMPORTER-RELATED"/>
    <property type="match status" value="1"/>
</dbReference>
<feature type="transmembrane region" description="Helical" evidence="12">
    <location>
        <begin position="72"/>
        <end position="95"/>
    </location>
</feature>
<evidence type="ECO:0000256" key="3">
    <source>
        <dbReference type="ARBA" id="ARBA00022448"/>
    </source>
</evidence>
<evidence type="ECO:0000256" key="5">
    <source>
        <dbReference type="ARBA" id="ARBA00022692"/>
    </source>
</evidence>
<evidence type="ECO:0000313" key="14">
    <source>
        <dbReference type="EMBL" id="VEI72475.1"/>
    </source>
</evidence>
<comment type="subcellular location">
    <subcellularLocation>
        <location evidence="1">Membrane</location>
        <topology evidence="1">Multi-pass membrane protein</topology>
    </subcellularLocation>
</comment>
<feature type="transmembrane region" description="Helical" evidence="12">
    <location>
        <begin position="216"/>
        <end position="238"/>
    </location>
</feature>